<protein>
    <recommendedName>
        <fullName evidence="2">VPS9 domain-containing protein</fullName>
    </recommendedName>
</protein>
<feature type="compositionally biased region" description="Pro residues" evidence="1">
    <location>
        <begin position="326"/>
        <end position="337"/>
    </location>
</feature>
<feature type="compositionally biased region" description="Low complexity" evidence="1">
    <location>
        <begin position="809"/>
        <end position="826"/>
    </location>
</feature>
<feature type="compositionally biased region" description="Low complexity" evidence="1">
    <location>
        <begin position="291"/>
        <end position="310"/>
    </location>
</feature>
<feature type="compositionally biased region" description="Low complexity" evidence="1">
    <location>
        <begin position="1129"/>
        <end position="1143"/>
    </location>
</feature>
<dbReference type="GO" id="GO:0005085">
    <property type="term" value="F:guanyl-nucleotide exchange factor activity"/>
    <property type="evidence" value="ECO:0007669"/>
    <property type="project" value="InterPro"/>
</dbReference>
<feature type="domain" description="VPS9" evidence="2">
    <location>
        <begin position="525"/>
        <end position="795"/>
    </location>
</feature>
<dbReference type="Proteomes" id="UP001213000">
    <property type="component" value="Unassembled WGS sequence"/>
</dbReference>
<dbReference type="Pfam" id="PF02204">
    <property type="entry name" value="VPS9"/>
    <property type="match status" value="1"/>
</dbReference>
<dbReference type="PANTHER" id="PTHR23101:SF25">
    <property type="entry name" value="GTPASE-ACTIVATING PROTEIN AND VPS9 DOMAIN-CONTAINING PROTEIN 1"/>
    <property type="match status" value="1"/>
</dbReference>
<sequence>MTSRDRERDFPVTSIGRTSGSRLQQTTVPESHPLGLHPPSLTDSSSANSSGFTQKYRTYTPRVRGTPSPAVGSSQTTLPPTVTPGTLIHPPSPQHHQPAGGGDATSKLQLTNAKAEAQNIGLDTGNDGQSIGWAMLEKIVAESETGEVWAEVWNAITTGKATMLLPNEPLSSADKLTPELFKDHIAFCDPNSPSSSKSTPIVTLSGLRGTIHGNSITFTSTLHPSSPLFSPLKDSATRSTTLRKLPPLPISKSLHTGFPSYTIATSSTTLPLPPKPQAPKPPLPPRPSVRPIPGMGSSVNSASSTTSSHSRIPNPFASLFGNRPSTPTPAPPPPASAPPAATLAATASPTASLRSLEPPSSTSHDSHVTTEVEVMVIQKKIVRKDVGKIMNKCVRREVKASLSTSSLNANENTEVPEWVLDRVLEFCEPWLPFIRAPKTISSSVKLATASTGDKEEEWIINPIEVEHFDDTVDFMQDFYVQLEDYLRVELLGDTGRAGVEGKQEEKAVCSLFYDRLFAQPQTDDSSHDTALSNRIAALNLLDLTLEHLDIAVENESKGEVEEVVKACGSKLCKLDSARSPKEKARILVDAHQIVVDGLSKLPPVRLMSPEESKALKEQQSGLFKDQQETKGGAIAEPDGASATTTTTTASDDPTLVVSVSSPSGSSSAPAPTPDPPLSPLSLDTNSELPSASVSASETTSPTSNAPSSLHPPDSDKPHKPTPVSSDVLLPMLIFSTVKANPPHLVSHLLYLQRFRHRNASMNASGEGGGGEESFCLINMLAVAEFLENVDLAGLGLGVSSETSASDLTPIITRSTPTTPTLTPKSTSGASLLPEGERGGIQIPGASFFLRGKMEQQVDAIAGSANKVISGVVDSSFGILRSFLPQNQTQSHLDTDAAAMSVSVESSSGGVLGDGGTPTTAKPGQGGFGLLKRETGVFSIASIAASIPAISSRGSNKQQGEEGQQLIAVSSRPGSIRSFRSGKAVDGGEDEEDEGESEEDEDEEDEESEDEDEDGQSESGDETGSEEDGASESEQRDGGVDIPGIQVNSQHPYGASNSSVAKNASASAGSFGGDSRSIRSFESMLSDSKKRRQREKKLKKLAKESEKEKRKEKKKARAKERERERGKAGAGKNVSVSANKVSSAPRKSLTDRLASVGALAGTVKGSPPDSRRSSVVPLAAPVPIVPDSSSARQLSVHTRHGDSPISSRAASPALPLSRSTSPFPSQQRAPTLLSSSPLVIPTALPESLGNPSAITKTMSSSTVVASKFGPDEKGGMLPLPKKRFMEVNSVDELSIGEVRELLAEYRRLVEGVRELGGFGLE</sequence>
<dbReference type="GO" id="GO:0016192">
    <property type="term" value="P:vesicle-mediated transport"/>
    <property type="evidence" value="ECO:0007669"/>
    <property type="project" value="InterPro"/>
</dbReference>
<feature type="compositionally biased region" description="Low complexity" evidence="1">
    <location>
        <begin position="1172"/>
        <end position="1185"/>
    </location>
</feature>
<feature type="compositionally biased region" description="Low complexity" evidence="1">
    <location>
        <begin position="640"/>
        <end position="669"/>
    </location>
</feature>
<dbReference type="InterPro" id="IPR003123">
    <property type="entry name" value="VPS9"/>
</dbReference>
<keyword evidence="4" id="KW-1185">Reference proteome</keyword>
<evidence type="ECO:0000259" key="2">
    <source>
        <dbReference type="PROSITE" id="PS51205"/>
    </source>
</evidence>
<feature type="region of interest" description="Disordered" evidence="1">
    <location>
        <begin position="265"/>
        <end position="368"/>
    </location>
</feature>
<evidence type="ECO:0000313" key="4">
    <source>
        <dbReference type="Proteomes" id="UP001213000"/>
    </source>
</evidence>
<feature type="region of interest" description="Disordered" evidence="1">
    <location>
        <begin position="809"/>
        <end position="835"/>
    </location>
</feature>
<gene>
    <name evidence="3" type="ORF">NP233_g865</name>
</gene>
<feature type="compositionally biased region" description="Basic residues" evidence="1">
    <location>
        <begin position="1088"/>
        <end position="1099"/>
    </location>
</feature>
<feature type="compositionally biased region" description="Polar residues" evidence="1">
    <location>
        <begin position="952"/>
        <end position="961"/>
    </location>
</feature>
<name>A0AAD5W6A2_9AGAR</name>
<dbReference type="Gene3D" id="1.20.1050.80">
    <property type="entry name" value="VPS9 domain"/>
    <property type="match status" value="2"/>
</dbReference>
<feature type="compositionally biased region" description="Low complexity" evidence="1">
    <location>
        <begin position="338"/>
        <end position="353"/>
    </location>
</feature>
<feature type="compositionally biased region" description="Polar residues" evidence="1">
    <location>
        <begin position="685"/>
        <end position="707"/>
    </location>
</feature>
<accession>A0AAD5W6A2</accession>
<organism evidence="3 4">
    <name type="scientific">Leucocoprinus birnbaumii</name>
    <dbReference type="NCBI Taxonomy" id="56174"/>
    <lineage>
        <taxon>Eukaryota</taxon>
        <taxon>Fungi</taxon>
        <taxon>Dikarya</taxon>
        <taxon>Basidiomycota</taxon>
        <taxon>Agaricomycotina</taxon>
        <taxon>Agaricomycetes</taxon>
        <taxon>Agaricomycetidae</taxon>
        <taxon>Agaricales</taxon>
        <taxon>Agaricineae</taxon>
        <taxon>Agaricaceae</taxon>
        <taxon>Leucocoprinus</taxon>
    </lineage>
</organism>
<feature type="compositionally biased region" description="Pro residues" evidence="1">
    <location>
        <begin position="271"/>
        <end position="290"/>
    </location>
</feature>
<dbReference type="InterPro" id="IPR045046">
    <property type="entry name" value="Vps9-like"/>
</dbReference>
<dbReference type="GO" id="GO:0031267">
    <property type="term" value="F:small GTPase binding"/>
    <property type="evidence" value="ECO:0007669"/>
    <property type="project" value="TreeGrafter"/>
</dbReference>
<evidence type="ECO:0000256" key="1">
    <source>
        <dbReference type="SAM" id="MobiDB-lite"/>
    </source>
</evidence>
<dbReference type="PANTHER" id="PTHR23101">
    <property type="entry name" value="RAB GDP/GTP EXCHANGE FACTOR"/>
    <property type="match status" value="1"/>
</dbReference>
<dbReference type="EMBL" id="JANIEX010000027">
    <property type="protein sequence ID" value="KAJ3575780.1"/>
    <property type="molecule type" value="Genomic_DNA"/>
</dbReference>
<feature type="compositionally biased region" description="Acidic residues" evidence="1">
    <location>
        <begin position="986"/>
        <end position="1030"/>
    </location>
</feature>
<comment type="caution">
    <text evidence="3">The sequence shown here is derived from an EMBL/GenBank/DDBJ whole genome shotgun (WGS) entry which is preliminary data.</text>
</comment>
<feature type="region of interest" description="Disordered" evidence="1">
    <location>
        <begin position="950"/>
        <end position="1233"/>
    </location>
</feature>
<feature type="compositionally biased region" description="Basic and acidic residues" evidence="1">
    <location>
        <begin position="1"/>
        <end position="10"/>
    </location>
</feature>
<dbReference type="SUPFAM" id="SSF109993">
    <property type="entry name" value="VPS9 domain"/>
    <property type="match status" value="1"/>
</dbReference>
<feature type="compositionally biased region" description="Low complexity" evidence="1">
    <location>
        <begin position="1202"/>
        <end position="1221"/>
    </location>
</feature>
<feature type="compositionally biased region" description="Polar residues" evidence="1">
    <location>
        <begin position="41"/>
        <end position="57"/>
    </location>
</feature>
<dbReference type="InterPro" id="IPR037191">
    <property type="entry name" value="VPS9_dom_sf"/>
</dbReference>
<feature type="compositionally biased region" description="Polar residues" evidence="1">
    <location>
        <begin position="1186"/>
        <end position="1195"/>
    </location>
</feature>
<feature type="region of interest" description="Disordered" evidence="1">
    <location>
        <begin position="1"/>
        <end position="106"/>
    </location>
</feature>
<feature type="region of interest" description="Disordered" evidence="1">
    <location>
        <begin position="611"/>
        <end position="722"/>
    </location>
</feature>
<dbReference type="GO" id="GO:0030139">
    <property type="term" value="C:endocytic vesicle"/>
    <property type="evidence" value="ECO:0007669"/>
    <property type="project" value="TreeGrafter"/>
</dbReference>
<feature type="compositionally biased region" description="Polar residues" evidence="1">
    <location>
        <begin position="1222"/>
        <end position="1233"/>
    </location>
</feature>
<feature type="region of interest" description="Disordered" evidence="1">
    <location>
        <begin position="906"/>
        <end position="926"/>
    </location>
</feature>
<dbReference type="GO" id="GO:0005829">
    <property type="term" value="C:cytosol"/>
    <property type="evidence" value="ECO:0007669"/>
    <property type="project" value="TreeGrafter"/>
</dbReference>
<dbReference type="PROSITE" id="PS51205">
    <property type="entry name" value="VPS9"/>
    <property type="match status" value="1"/>
</dbReference>
<feature type="compositionally biased region" description="Polar residues" evidence="1">
    <location>
        <begin position="15"/>
        <end position="29"/>
    </location>
</feature>
<feature type="compositionally biased region" description="Low complexity" evidence="1">
    <location>
        <begin position="76"/>
        <end position="87"/>
    </location>
</feature>
<reference evidence="3" key="1">
    <citation type="submission" date="2022-07" db="EMBL/GenBank/DDBJ databases">
        <title>Genome Sequence of Leucocoprinus birnbaumii.</title>
        <authorList>
            <person name="Buettner E."/>
        </authorList>
    </citation>
    <scope>NUCLEOTIDE SEQUENCE</scope>
    <source>
        <strain evidence="3">VT141</strain>
    </source>
</reference>
<feature type="compositionally biased region" description="Low complexity" evidence="1">
    <location>
        <begin position="1053"/>
        <end position="1074"/>
    </location>
</feature>
<proteinExistence type="predicted"/>
<evidence type="ECO:0000313" key="3">
    <source>
        <dbReference type="EMBL" id="KAJ3575780.1"/>
    </source>
</evidence>